<keyword evidence="1" id="KW-1133">Transmembrane helix</keyword>
<proteinExistence type="predicted"/>
<dbReference type="Proteomes" id="UP001551482">
    <property type="component" value="Unassembled WGS sequence"/>
</dbReference>
<feature type="transmembrane region" description="Helical" evidence="1">
    <location>
        <begin position="90"/>
        <end position="110"/>
    </location>
</feature>
<comment type="caution">
    <text evidence="2">The sequence shown here is derived from an EMBL/GenBank/DDBJ whole genome shotgun (WGS) entry which is preliminary data.</text>
</comment>
<accession>A0ABV3DE80</accession>
<feature type="transmembrane region" description="Helical" evidence="1">
    <location>
        <begin position="40"/>
        <end position="57"/>
    </location>
</feature>
<feature type="transmembrane region" description="Helical" evidence="1">
    <location>
        <begin position="192"/>
        <end position="211"/>
    </location>
</feature>
<dbReference type="PANTHER" id="PTHR37314:SF4">
    <property type="entry name" value="UPF0700 TRANSMEMBRANE PROTEIN YOAK"/>
    <property type="match status" value="1"/>
</dbReference>
<evidence type="ECO:0000313" key="2">
    <source>
        <dbReference type="EMBL" id="MEU8134048.1"/>
    </source>
</evidence>
<evidence type="ECO:0000256" key="1">
    <source>
        <dbReference type="SAM" id="Phobius"/>
    </source>
</evidence>
<organism evidence="2 3">
    <name type="scientific">Streptodolium elevatio</name>
    <dbReference type="NCBI Taxonomy" id="3157996"/>
    <lineage>
        <taxon>Bacteria</taxon>
        <taxon>Bacillati</taxon>
        <taxon>Actinomycetota</taxon>
        <taxon>Actinomycetes</taxon>
        <taxon>Kitasatosporales</taxon>
        <taxon>Streptomycetaceae</taxon>
        <taxon>Streptodolium</taxon>
    </lineage>
</organism>
<sequence length="222" mass="21957">MTSAPAPKNPVRPWDHIALLALAATGGAVDAFTLFCLGKVFAGVMTGNFVLVGAAAVDGDGDVVRHAVAALAGFVAGAAAAGAAVGRLRVLDLLLVELALLAIPALAWALDTGHTESGRTLLVLAAALAMGLQAGTWGTPSTYFTGTLVAVARRAGGGQPLAAQDLWALGRLAAVVAGAAASAAVANTWSRGAGLVAFGLAAAALCVILATSERADETDENH</sequence>
<dbReference type="PANTHER" id="PTHR37314">
    <property type="entry name" value="SLR0142 PROTEIN"/>
    <property type="match status" value="1"/>
</dbReference>
<dbReference type="InterPro" id="IPR010699">
    <property type="entry name" value="DUF1275"/>
</dbReference>
<reference evidence="2 3" key="1">
    <citation type="submission" date="2024-06" db="EMBL/GenBank/DDBJ databases">
        <title>The Natural Products Discovery Center: Release of the First 8490 Sequenced Strains for Exploring Actinobacteria Biosynthetic Diversity.</title>
        <authorList>
            <person name="Kalkreuter E."/>
            <person name="Kautsar S.A."/>
            <person name="Yang D."/>
            <person name="Bader C.D."/>
            <person name="Teijaro C.N."/>
            <person name="Fluegel L."/>
            <person name="Davis C.M."/>
            <person name="Simpson J.R."/>
            <person name="Lauterbach L."/>
            <person name="Steele A.D."/>
            <person name="Gui C."/>
            <person name="Meng S."/>
            <person name="Li G."/>
            <person name="Viehrig K."/>
            <person name="Ye F."/>
            <person name="Su P."/>
            <person name="Kiefer A.F."/>
            <person name="Nichols A."/>
            <person name="Cepeda A.J."/>
            <person name="Yan W."/>
            <person name="Fan B."/>
            <person name="Jiang Y."/>
            <person name="Adhikari A."/>
            <person name="Zheng C.-J."/>
            <person name="Schuster L."/>
            <person name="Cowan T.M."/>
            <person name="Smanski M.J."/>
            <person name="Chevrette M.G."/>
            <person name="De Carvalho L.P.S."/>
            <person name="Shen B."/>
        </authorList>
    </citation>
    <scope>NUCLEOTIDE SEQUENCE [LARGE SCALE GENOMIC DNA]</scope>
    <source>
        <strain evidence="2 3">NPDC048946</strain>
    </source>
</reference>
<dbReference type="Pfam" id="PF06912">
    <property type="entry name" value="DUF1275"/>
    <property type="match status" value="1"/>
</dbReference>
<dbReference type="EMBL" id="JBEZFP010000021">
    <property type="protein sequence ID" value="MEU8134048.1"/>
    <property type="molecule type" value="Genomic_DNA"/>
</dbReference>
<feature type="transmembrane region" description="Helical" evidence="1">
    <location>
        <begin position="122"/>
        <end position="145"/>
    </location>
</feature>
<protein>
    <submittedName>
        <fullName evidence="2">DUF1275 family protein</fullName>
    </submittedName>
</protein>
<feature type="transmembrane region" description="Helical" evidence="1">
    <location>
        <begin position="166"/>
        <end position="186"/>
    </location>
</feature>
<keyword evidence="1" id="KW-0812">Transmembrane</keyword>
<keyword evidence="3" id="KW-1185">Reference proteome</keyword>
<name>A0ABV3DE80_9ACTN</name>
<evidence type="ECO:0000313" key="3">
    <source>
        <dbReference type="Proteomes" id="UP001551482"/>
    </source>
</evidence>
<keyword evidence="1" id="KW-0472">Membrane</keyword>
<dbReference type="RefSeq" id="WP_358352385.1">
    <property type="nucleotide sequence ID" value="NZ_JBEZFP010000021.1"/>
</dbReference>
<feature type="transmembrane region" description="Helical" evidence="1">
    <location>
        <begin position="63"/>
        <end position="83"/>
    </location>
</feature>
<gene>
    <name evidence="2" type="ORF">AB0C36_11100</name>
</gene>